<keyword evidence="4" id="KW-1185">Reference proteome</keyword>
<gene>
    <name evidence="3" type="ORF">QE152_g1613</name>
</gene>
<evidence type="ECO:0000313" key="4">
    <source>
        <dbReference type="Proteomes" id="UP001458880"/>
    </source>
</evidence>
<evidence type="ECO:0000256" key="1">
    <source>
        <dbReference type="SAM" id="MobiDB-lite"/>
    </source>
</evidence>
<organism evidence="3 4">
    <name type="scientific">Popillia japonica</name>
    <name type="common">Japanese beetle</name>
    <dbReference type="NCBI Taxonomy" id="7064"/>
    <lineage>
        <taxon>Eukaryota</taxon>
        <taxon>Metazoa</taxon>
        <taxon>Ecdysozoa</taxon>
        <taxon>Arthropoda</taxon>
        <taxon>Hexapoda</taxon>
        <taxon>Insecta</taxon>
        <taxon>Pterygota</taxon>
        <taxon>Neoptera</taxon>
        <taxon>Endopterygota</taxon>
        <taxon>Coleoptera</taxon>
        <taxon>Polyphaga</taxon>
        <taxon>Scarabaeiformia</taxon>
        <taxon>Scarabaeidae</taxon>
        <taxon>Rutelinae</taxon>
        <taxon>Popillia</taxon>
    </lineage>
</organism>
<feature type="compositionally biased region" description="Polar residues" evidence="1">
    <location>
        <begin position="249"/>
        <end position="262"/>
    </location>
</feature>
<comment type="caution">
    <text evidence="3">The sequence shown here is derived from an EMBL/GenBank/DDBJ whole genome shotgun (WGS) entry which is preliminary data.</text>
</comment>
<dbReference type="InterPro" id="IPR056534">
    <property type="entry name" value="Beta-prop_NWD2_C"/>
</dbReference>
<dbReference type="Gene3D" id="2.130.10.10">
    <property type="entry name" value="YVTN repeat-like/Quinoprotein amine dehydrogenase"/>
    <property type="match status" value="1"/>
</dbReference>
<feature type="domain" description="NWD2 C-terminal beta-propeller" evidence="2">
    <location>
        <begin position="1"/>
        <end position="102"/>
    </location>
</feature>
<dbReference type="Pfam" id="PF23586">
    <property type="entry name" value="Beta-prop_NWD2_C"/>
    <property type="match status" value="2"/>
</dbReference>
<proteinExistence type="predicted"/>
<dbReference type="SUPFAM" id="SSF69322">
    <property type="entry name" value="Tricorn protease domain 2"/>
    <property type="match status" value="1"/>
</dbReference>
<evidence type="ECO:0000313" key="3">
    <source>
        <dbReference type="EMBL" id="KAK9753942.1"/>
    </source>
</evidence>
<name>A0AAW1N547_POPJA</name>
<evidence type="ECO:0000259" key="2">
    <source>
        <dbReference type="Pfam" id="PF23586"/>
    </source>
</evidence>
<sequence length="273" mass="30522">MPHKGHLVAVAALDKTAIIDIKNKKHVRTVPKWGGSCTQDGKYGLYAPQRGGLELLELKKGQTVKTYIPKVAEGVFTIICMFTKTDEYVLYYHSGKKTLRVCTLPKELLELKKGQTVKTYIPKVAEGVFTIICMFTKTDEYVLYYHSGKKTLRVFRTTDAEMIANYRCQAELSAVESSPDGKALVLGTVDGCVSVLAILDPEKKDMIEYLAGMPSRDEEWKKKVDKVKAQMRFKAVGSLAKLSTMFLNNSSEDQGDTNQEFLQANGVDEDTKE</sequence>
<dbReference type="EMBL" id="JASPKY010000009">
    <property type="protein sequence ID" value="KAK9753942.1"/>
    <property type="molecule type" value="Genomic_DNA"/>
</dbReference>
<dbReference type="PANTHER" id="PTHR19871:SF14">
    <property type="entry name" value="DUF4062 DOMAIN-CONTAINING PROTEIN"/>
    <property type="match status" value="1"/>
</dbReference>
<dbReference type="Proteomes" id="UP001458880">
    <property type="component" value="Unassembled WGS sequence"/>
</dbReference>
<dbReference type="AlphaFoldDB" id="A0AAW1N547"/>
<feature type="region of interest" description="Disordered" evidence="1">
    <location>
        <begin position="249"/>
        <end position="273"/>
    </location>
</feature>
<dbReference type="InterPro" id="IPR015943">
    <property type="entry name" value="WD40/YVTN_repeat-like_dom_sf"/>
</dbReference>
<protein>
    <recommendedName>
        <fullName evidence="2">NWD2 C-terminal beta-propeller domain-containing protein</fullName>
    </recommendedName>
</protein>
<reference evidence="3 4" key="1">
    <citation type="journal article" date="2024" name="BMC Genomics">
        <title>De novo assembly and annotation of Popillia japonica's genome with initial clues to its potential as an invasive pest.</title>
        <authorList>
            <person name="Cucini C."/>
            <person name="Boschi S."/>
            <person name="Funari R."/>
            <person name="Cardaioli E."/>
            <person name="Iannotti N."/>
            <person name="Marturano G."/>
            <person name="Paoli F."/>
            <person name="Bruttini M."/>
            <person name="Carapelli A."/>
            <person name="Frati F."/>
            <person name="Nardi F."/>
        </authorList>
    </citation>
    <scope>NUCLEOTIDE SEQUENCE [LARGE SCALE GENOMIC DNA]</scope>
    <source>
        <strain evidence="3">DMR45628</strain>
    </source>
</reference>
<dbReference type="PANTHER" id="PTHR19871">
    <property type="entry name" value="BETA TRANSDUCIN-RELATED PROTEIN"/>
    <property type="match status" value="1"/>
</dbReference>
<dbReference type="InterPro" id="IPR052752">
    <property type="entry name" value="NACHT-WD_repeat"/>
</dbReference>
<feature type="domain" description="NWD2 C-terminal beta-propeller" evidence="2">
    <location>
        <begin position="107"/>
        <end position="198"/>
    </location>
</feature>
<accession>A0AAW1N547</accession>